<organism evidence="2 3">
    <name type="scientific">Pendulispora rubella</name>
    <dbReference type="NCBI Taxonomy" id="2741070"/>
    <lineage>
        <taxon>Bacteria</taxon>
        <taxon>Pseudomonadati</taxon>
        <taxon>Myxococcota</taxon>
        <taxon>Myxococcia</taxon>
        <taxon>Myxococcales</taxon>
        <taxon>Sorangiineae</taxon>
        <taxon>Pendulisporaceae</taxon>
        <taxon>Pendulispora</taxon>
    </lineage>
</organism>
<evidence type="ECO:0000256" key="1">
    <source>
        <dbReference type="ARBA" id="ARBA00023002"/>
    </source>
</evidence>
<sequence>MRERRRRTTVDGYEHAFGLQYLARLGLNLKLADAVASSGDGRILHISAKPPAALVPNLDDLQFERRGWRLFGSLMSSQVLGFLHVQEAARRRHERPIHIAIACVGPTMTEAIRREAWWVRALYTVIATTPERSAANAVRFLLEDNVRPASGAAFLNPRRYQRSPIAYDAVLAANVWNLTEDLLGMAKAKSTSGLR</sequence>
<dbReference type="EMBL" id="CP089983">
    <property type="protein sequence ID" value="WXB08977.1"/>
    <property type="molecule type" value="Genomic_DNA"/>
</dbReference>
<keyword evidence="3" id="KW-1185">Reference proteome</keyword>
<reference evidence="2" key="1">
    <citation type="submission" date="2021-12" db="EMBL/GenBank/DDBJ databases">
        <title>Discovery of the Pendulisporaceae a myxobacterial family with distinct sporulation behavior and unique specialized metabolism.</title>
        <authorList>
            <person name="Garcia R."/>
            <person name="Popoff A."/>
            <person name="Bader C.D."/>
            <person name="Loehr J."/>
            <person name="Walesch S."/>
            <person name="Walt C."/>
            <person name="Boldt J."/>
            <person name="Bunk B."/>
            <person name="Haeckl F.J.F.P.J."/>
            <person name="Gunesch A.P."/>
            <person name="Birkelbach J."/>
            <person name="Nuebel U."/>
            <person name="Pietschmann T."/>
            <person name="Bach T."/>
            <person name="Mueller R."/>
        </authorList>
    </citation>
    <scope>NUCLEOTIDE SEQUENCE</scope>
    <source>
        <strain evidence="2">MSr11367</strain>
    </source>
</reference>
<dbReference type="Proteomes" id="UP001374803">
    <property type="component" value="Chromosome"/>
</dbReference>
<protein>
    <submittedName>
        <fullName evidence="2">Uncharacterized protein</fullName>
    </submittedName>
</protein>
<proteinExistence type="predicted"/>
<keyword evidence="1" id="KW-0560">Oxidoreductase</keyword>
<evidence type="ECO:0000313" key="2">
    <source>
        <dbReference type="EMBL" id="WXB08977.1"/>
    </source>
</evidence>
<gene>
    <name evidence="2" type="ORF">LVJ94_17290</name>
</gene>
<accession>A0ABZ2LDG6</accession>
<dbReference type="PANTHER" id="PTHR43157">
    <property type="entry name" value="PHOSPHATIDYLINOSITOL-GLYCAN BIOSYNTHESIS CLASS F PROTEIN-RELATED"/>
    <property type="match status" value="1"/>
</dbReference>
<name>A0ABZ2LDG6_9BACT</name>
<dbReference type="RefSeq" id="WP_394840508.1">
    <property type="nucleotide sequence ID" value="NZ_CP089929.1"/>
</dbReference>
<dbReference type="PANTHER" id="PTHR43157:SF31">
    <property type="entry name" value="PHOSPHATIDYLINOSITOL-GLYCAN BIOSYNTHESIS CLASS F PROTEIN"/>
    <property type="match status" value="1"/>
</dbReference>
<dbReference type="Gene3D" id="3.40.50.720">
    <property type="entry name" value="NAD(P)-binding Rossmann-like Domain"/>
    <property type="match status" value="1"/>
</dbReference>
<evidence type="ECO:0000313" key="3">
    <source>
        <dbReference type="Proteomes" id="UP001374803"/>
    </source>
</evidence>